<sequence>MRAPNSRHPGTRIVQHEQFHRLQQPRDGSNPPPRTPPVGGQPSTAKQPVAKQARSSQPRLRLAEAVKRRSNSRFAPRPRRYQVPWRSDNPAASTYACVQCDDGACGIASARCSAQPRPAPCHEVPRHRACLRSDSAAIACAQRPPRCRGRPQRGSSGGSKNTWPLAAAPRTTAAQSRDSTARVLGFQAPLILKTRQASILATALGPDLPLHRRDLMTTSWASRFLGEVQYIMDLAAGIAAFYRMAPPHHCAIRDTDSYHVQNLHSCRRQRAAVSSARIKIKLAKKVTRRKPGTPAALIRGRSELTRLSTLDCPECNGILSIVIHDRPMHCRRRDVQHYAFRRDGKREHYFKAQISERLHVPFNKNAGCDSTNRVPALRTQGGSRISSYGLPAHGPVALASSANNLQRSTLCSMQLLLDLNEFSASGLGRSTAFDAPPTIEELRDFWPARAIRSRFIIAHAATSSSGLRSIREPPTGLSETPARGGGRRECLEEAQREAADEDQSKQPAAITGAAAPKVHDSSHPSPPPSKKPSTRRKRRKPPTKPKESNGEATPPATPTADSKPLTELHPPATKPRPSASRYDDSQRSPTSFSSTTCCPSRSRRLLAGDGTDSDHSAAREDSCQPLAARSLRRSDADSSADSSSTADRSESDNSDAEATDEDRPSGTSTTRQPARVAIVRRELQTPNHAATAEAAPTNLTNRRSTLNLTDHIPRPVTREELQTHQRADSAIAMMINLLESRQPKPPLNQRLNMTRDERNLLAFYEQLEVRDDGLLVIHFDDIGEEETARIVLPKSLDATVFADLHVNRTTGFSPHYVIYGVPYRYPIDNTLDRLDVSADLPEYIAKHQRRLAETERIVRQRLRTEIQRREEYYENRPKPVELQPGDLVCLANPKLELGELPKFHRPYKSMYKVVRKVGEVAYWIKPATARRGRPAEMLVHRNNIIKEPPRQTERPMLPYESSEDSEVDPADQPAPEQPATVQPDLRGSQLFEPSLRHPEVLAEGDPDLPDIGMEMEL</sequence>
<dbReference type="AlphaFoldDB" id="A0A1I8FFF2"/>
<feature type="region of interest" description="Disordered" evidence="1">
    <location>
        <begin position="142"/>
        <end position="176"/>
    </location>
</feature>
<proteinExistence type="predicted"/>
<feature type="region of interest" description="Disordered" evidence="1">
    <location>
        <begin position="1"/>
        <end position="86"/>
    </location>
</feature>
<keyword evidence="2" id="KW-1185">Reference proteome</keyword>
<name>A0A1I8FFF2_9PLAT</name>
<feature type="compositionally biased region" description="Basic residues" evidence="1">
    <location>
        <begin position="68"/>
        <end position="80"/>
    </location>
</feature>
<feature type="region of interest" description="Disordered" evidence="1">
    <location>
        <begin position="943"/>
        <end position="1017"/>
    </location>
</feature>
<evidence type="ECO:0000256" key="1">
    <source>
        <dbReference type="SAM" id="MobiDB-lite"/>
    </source>
</evidence>
<evidence type="ECO:0000313" key="3">
    <source>
        <dbReference type="WBParaSite" id="maker-unitig_32578-snap-gene-0.2-mRNA-1"/>
    </source>
</evidence>
<organism evidence="2 3">
    <name type="scientific">Macrostomum lignano</name>
    <dbReference type="NCBI Taxonomy" id="282301"/>
    <lineage>
        <taxon>Eukaryota</taxon>
        <taxon>Metazoa</taxon>
        <taxon>Spiralia</taxon>
        <taxon>Lophotrochozoa</taxon>
        <taxon>Platyhelminthes</taxon>
        <taxon>Rhabditophora</taxon>
        <taxon>Macrostomorpha</taxon>
        <taxon>Macrostomida</taxon>
        <taxon>Macrostomidae</taxon>
        <taxon>Macrostomum</taxon>
    </lineage>
</organism>
<feature type="compositionally biased region" description="Low complexity" evidence="1">
    <location>
        <begin position="637"/>
        <end position="646"/>
    </location>
</feature>
<dbReference type="WBParaSite" id="maker-unitig_32578-snap-gene-0.2-mRNA-1">
    <property type="protein sequence ID" value="maker-unitig_32578-snap-gene-0.2-mRNA-1"/>
    <property type="gene ID" value="maker-unitig_32578-snap-gene-0.2"/>
</dbReference>
<feature type="compositionally biased region" description="Basic residues" evidence="1">
    <location>
        <begin position="532"/>
        <end position="543"/>
    </location>
</feature>
<feature type="compositionally biased region" description="Low complexity" evidence="1">
    <location>
        <begin position="970"/>
        <end position="979"/>
    </location>
</feature>
<reference evidence="3" key="1">
    <citation type="submission" date="2016-11" db="UniProtKB">
        <authorList>
            <consortium name="WormBaseParasite"/>
        </authorList>
    </citation>
    <scope>IDENTIFICATION</scope>
</reference>
<feature type="compositionally biased region" description="Low complexity" evidence="1">
    <location>
        <begin position="587"/>
        <end position="600"/>
    </location>
</feature>
<feature type="compositionally biased region" description="Basic and acidic residues" evidence="1">
    <location>
        <begin position="486"/>
        <end position="504"/>
    </location>
</feature>
<protein>
    <submittedName>
        <fullName evidence="3">Uncharacterized protein</fullName>
    </submittedName>
</protein>
<feature type="region of interest" description="Disordered" evidence="1">
    <location>
        <begin position="463"/>
        <end position="675"/>
    </location>
</feature>
<feature type="compositionally biased region" description="Basic and acidic residues" evidence="1">
    <location>
        <begin position="612"/>
        <end position="622"/>
    </location>
</feature>
<feature type="compositionally biased region" description="Acidic residues" evidence="1">
    <location>
        <begin position="1002"/>
        <end position="1017"/>
    </location>
</feature>
<dbReference type="Proteomes" id="UP000095280">
    <property type="component" value="Unplaced"/>
</dbReference>
<accession>A0A1I8FFF2</accession>
<evidence type="ECO:0000313" key="2">
    <source>
        <dbReference type="Proteomes" id="UP000095280"/>
    </source>
</evidence>